<comment type="subcellular location">
    <subcellularLocation>
        <location evidence="1">Nucleus</location>
    </subcellularLocation>
</comment>
<evidence type="ECO:0000256" key="2">
    <source>
        <dbReference type="ARBA" id="ARBA00023015"/>
    </source>
</evidence>
<dbReference type="Proteomes" id="UP000813462">
    <property type="component" value="Unassembled WGS sequence"/>
</dbReference>
<sequence length="631" mass="69951">MVVEDQSEGMGSNTTDVAGNFNSMGDANSGSEILVKEMYSIGNDQAPKARKPYTIKKQREKWTEEEHQKFLEALKLYGRGWRQIEEHVGTKTAVQIRSHAQKFFSKVECFVSEPYSSYTCMFIRTFEVDTLVVRGSTGSSEDSMKPIEIPPPRPKRKPMHPYPRKSVDFFKGTSVSNQTERSSSPEEGTKSPTSVLYTPGSEALDSPASDQLSKSSPSSTLCTTDMHSGSLSPLEKENDYTTSNSCAEEGKGSLPILENVSCTKFEPGSKETLCAEEEAAEMSASTSIKLFGRTVLLVDPQKESPPGAEDCKVSTSKTEQADSDIEDEKVVQTLPSDKLDTCLSLSGVVGNWNPLPCGAPIIQMENQKESPNSVEGDPPRLWWTMYQLPFYYLPGYNQTAVETVSSCVDERMKDKERSCSDSNEGSFGVENVGEKNIETVDSSCPEPCFEGRVSPCSSRKGFVPYKRCLAERGMDSSVRVSEERDRQRTRKMAETLRVNWGCALIVLYPYSLNGSKLTRSPEEEKCTHEILYCGIYARGFKNKLGEGGCGSVHKGKLRSGSLIAIKMLEKSKANRQDFINEVSISTIERIHHVNVVQLVGYCVEGSKRALLYNFMSNGFLDKYLFSSEGTP</sequence>
<dbReference type="InterPro" id="IPR017930">
    <property type="entry name" value="Myb_dom"/>
</dbReference>
<keyword evidence="5" id="KW-0539">Nucleus</keyword>
<feature type="domain" description="SANT" evidence="9">
    <location>
        <begin position="57"/>
        <end position="108"/>
    </location>
</feature>
<evidence type="ECO:0000256" key="3">
    <source>
        <dbReference type="ARBA" id="ARBA00023125"/>
    </source>
</evidence>
<dbReference type="GO" id="GO:0004672">
    <property type="term" value="F:protein kinase activity"/>
    <property type="evidence" value="ECO:0007669"/>
    <property type="project" value="InterPro"/>
</dbReference>
<dbReference type="PANTHER" id="PTHR12802">
    <property type="entry name" value="SWI/SNF COMPLEX-RELATED"/>
    <property type="match status" value="1"/>
</dbReference>
<feature type="domain" description="HTH myb-type" evidence="10">
    <location>
        <begin position="54"/>
        <end position="108"/>
    </location>
</feature>
<dbReference type="CDD" id="cd00167">
    <property type="entry name" value="SANT"/>
    <property type="match status" value="1"/>
</dbReference>
<evidence type="ECO:0000256" key="5">
    <source>
        <dbReference type="ARBA" id="ARBA00023242"/>
    </source>
</evidence>
<dbReference type="Pfam" id="PF07714">
    <property type="entry name" value="PK_Tyr_Ser-Thr"/>
    <property type="match status" value="1"/>
</dbReference>
<evidence type="ECO:0000259" key="8">
    <source>
        <dbReference type="PROSITE" id="PS50090"/>
    </source>
</evidence>
<dbReference type="PANTHER" id="PTHR12802:SF175">
    <property type="entry name" value="PROTEIN REVEILLE 2"/>
    <property type="match status" value="1"/>
</dbReference>
<proteinExistence type="predicted"/>
<organism evidence="11 12">
    <name type="scientific">Ziziphus jujuba var. spinosa</name>
    <dbReference type="NCBI Taxonomy" id="714518"/>
    <lineage>
        <taxon>Eukaryota</taxon>
        <taxon>Viridiplantae</taxon>
        <taxon>Streptophyta</taxon>
        <taxon>Embryophyta</taxon>
        <taxon>Tracheophyta</taxon>
        <taxon>Spermatophyta</taxon>
        <taxon>Magnoliopsida</taxon>
        <taxon>eudicotyledons</taxon>
        <taxon>Gunneridae</taxon>
        <taxon>Pentapetalae</taxon>
        <taxon>rosids</taxon>
        <taxon>fabids</taxon>
        <taxon>Rosales</taxon>
        <taxon>Rhamnaceae</taxon>
        <taxon>Paliureae</taxon>
        <taxon>Ziziphus</taxon>
    </lineage>
</organism>
<keyword evidence="2" id="KW-0805">Transcription regulation</keyword>
<reference evidence="11" key="1">
    <citation type="journal article" date="2021" name="Front. Plant Sci.">
        <title>Chromosome-Scale Genome Assembly for Chinese Sour Jujube and Insights Into Its Genome Evolution and Domestication Signature.</title>
        <authorList>
            <person name="Shen L.-Y."/>
            <person name="Luo H."/>
            <person name="Wang X.-L."/>
            <person name="Wang X.-M."/>
            <person name="Qiu X.-J."/>
            <person name="Liu H."/>
            <person name="Zhou S.-S."/>
            <person name="Jia K.-H."/>
            <person name="Nie S."/>
            <person name="Bao Y.-T."/>
            <person name="Zhang R.-G."/>
            <person name="Yun Q.-Z."/>
            <person name="Chai Y.-H."/>
            <person name="Lu J.-Y."/>
            <person name="Li Y."/>
            <person name="Zhao S.-W."/>
            <person name="Mao J.-F."/>
            <person name="Jia S.-G."/>
            <person name="Mao Y.-M."/>
        </authorList>
    </citation>
    <scope>NUCLEOTIDE SEQUENCE</scope>
    <source>
        <strain evidence="11">AT0</strain>
        <tissue evidence="11">Leaf</tissue>
    </source>
</reference>
<feature type="region of interest" description="Disordered" evidence="6">
    <location>
        <begin position="1"/>
        <end position="23"/>
    </location>
</feature>
<feature type="domain" description="Myb-like" evidence="8">
    <location>
        <begin position="54"/>
        <end position="104"/>
    </location>
</feature>
<dbReference type="InterPro" id="IPR011009">
    <property type="entry name" value="Kinase-like_dom_sf"/>
</dbReference>
<feature type="compositionally biased region" description="Basic residues" evidence="6">
    <location>
        <begin position="153"/>
        <end position="163"/>
    </location>
</feature>
<feature type="region of interest" description="Disordered" evidence="6">
    <location>
        <begin position="136"/>
        <end position="250"/>
    </location>
</feature>
<keyword evidence="3" id="KW-0238">DNA-binding</keyword>
<feature type="compositionally biased region" description="Polar residues" evidence="6">
    <location>
        <begin position="208"/>
        <end position="231"/>
    </location>
</feature>
<dbReference type="NCBIfam" id="TIGR01557">
    <property type="entry name" value="myb_SHAQKYF"/>
    <property type="match status" value="1"/>
</dbReference>
<dbReference type="InterPro" id="IPR000719">
    <property type="entry name" value="Prot_kinase_dom"/>
</dbReference>
<evidence type="ECO:0000256" key="1">
    <source>
        <dbReference type="ARBA" id="ARBA00004123"/>
    </source>
</evidence>
<dbReference type="InterPro" id="IPR001245">
    <property type="entry name" value="Ser-Thr/Tyr_kinase_cat_dom"/>
</dbReference>
<dbReference type="Gene3D" id="1.10.510.10">
    <property type="entry name" value="Transferase(Phosphotransferase) domain 1"/>
    <property type="match status" value="1"/>
</dbReference>
<keyword evidence="4" id="KW-0804">Transcription</keyword>
<dbReference type="GO" id="GO:0005524">
    <property type="term" value="F:ATP binding"/>
    <property type="evidence" value="ECO:0007669"/>
    <property type="project" value="InterPro"/>
</dbReference>
<dbReference type="GO" id="GO:0010468">
    <property type="term" value="P:regulation of gene expression"/>
    <property type="evidence" value="ECO:0007669"/>
    <property type="project" value="UniProtKB-ARBA"/>
</dbReference>
<evidence type="ECO:0000259" key="7">
    <source>
        <dbReference type="PROSITE" id="PS50011"/>
    </source>
</evidence>
<dbReference type="PROSITE" id="PS51293">
    <property type="entry name" value="SANT"/>
    <property type="match status" value="1"/>
</dbReference>
<dbReference type="InterPro" id="IPR009057">
    <property type="entry name" value="Homeodomain-like_sf"/>
</dbReference>
<comment type="caution">
    <text evidence="11">The sequence shown here is derived from an EMBL/GenBank/DDBJ whole genome shotgun (WGS) entry which is preliminary data.</text>
</comment>
<feature type="region of interest" description="Disordered" evidence="6">
    <location>
        <begin position="300"/>
        <end position="324"/>
    </location>
</feature>
<feature type="compositionally biased region" description="Polar residues" evidence="6">
    <location>
        <begin position="9"/>
        <end position="23"/>
    </location>
</feature>
<evidence type="ECO:0000313" key="12">
    <source>
        <dbReference type="Proteomes" id="UP000813462"/>
    </source>
</evidence>
<dbReference type="EMBL" id="JAEACU010000005">
    <property type="protein sequence ID" value="KAH7529396.1"/>
    <property type="molecule type" value="Genomic_DNA"/>
</dbReference>
<accession>A0A978VGA7</accession>
<evidence type="ECO:0000256" key="4">
    <source>
        <dbReference type="ARBA" id="ARBA00023163"/>
    </source>
</evidence>
<dbReference type="PROSITE" id="PS50090">
    <property type="entry name" value="MYB_LIKE"/>
    <property type="match status" value="1"/>
</dbReference>
<dbReference type="Gene3D" id="1.10.10.60">
    <property type="entry name" value="Homeodomain-like"/>
    <property type="match status" value="1"/>
</dbReference>
<dbReference type="Pfam" id="PF00249">
    <property type="entry name" value="Myb_DNA-binding"/>
    <property type="match status" value="1"/>
</dbReference>
<dbReference type="SUPFAM" id="SSF46689">
    <property type="entry name" value="Homeodomain-like"/>
    <property type="match status" value="1"/>
</dbReference>
<dbReference type="InterPro" id="IPR001005">
    <property type="entry name" value="SANT/Myb"/>
</dbReference>
<evidence type="ECO:0008006" key="13">
    <source>
        <dbReference type="Google" id="ProtNLM"/>
    </source>
</evidence>
<evidence type="ECO:0000259" key="9">
    <source>
        <dbReference type="PROSITE" id="PS51293"/>
    </source>
</evidence>
<protein>
    <recommendedName>
        <fullName evidence="13">Protein kinase domain-containing protein</fullName>
    </recommendedName>
</protein>
<dbReference type="PROSITE" id="PS50011">
    <property type="entry name" value="PROTEIN_KINASE_DOM"/>
    <property type="match status" value="1"/>
</dbReference>
<evidence type="ECO:0000256" key="6">
    <source>
        <dbReference type="SAM" id="MobiDB-lite"/>
    </source>
</evidence>
<dbReference type="SMART" id="SM00717">
    <property type="entry name" value="SANT"/>
    <property type="match status" value="1"/>
</dbReference>
<feature type="domain" description="Protein kinase" evidence="7">
    <location>
        <begin position="538"/>
        <end position="631"/>
    </location>
</feature>
<dbReference type="GO" id="GO:0005634">
    <property type="term" value="C:nucleus"/>
    <property type="evidence" value="ECO:0007669"/>
    <property type="project" value="UniProtKB-SubCell"/>
</dbReference>
<dbReference type="SUPFAM" id="SSF56112">
    <property type="entry name" value="Protein kinase-like (PK-like)"/>
    <property type="match status" value="1"/>
</dbReference>
<evidence type="ECO:0000259" key="10">
    <source>
        <dbReference type="PROSITE" id="PS51294"/>
    </source>
</evidence>
<dbReference type="AlphaFoldDB" id="A0A978VGA7"/>
<name>A0A978VGA7_ZIZJJ</name>
<evidence type="ECO:0000313" key="11">
    <source>
        <dbReference type="EMBL" id="KAH7529396.1"/>
    </source>
</evidence>
<feature type="compositionally biased region" description="Polar residues" evidence="6">
    <location>
        <begin position="173"/>
        <end position="182"/>
    </location>
</feature>
<dbReference type="PROSITE" id="PS51294">
    <property type="entry name" value="HTH_MYB"/>
    <property type="match status" value="1"/>
</dbReference>
<dbReference type="InterPro" id="IPR017884">
    <property type="entry name" value="SANT_dom"/>
</dbReference>
<gene>
    <name evidence="11" type="ORF">FEM48_Zijuj05G0179800</name>
</gene>
<dbReference type="GO" id="GO:0003677">
    <property type="term" value="F:DNA binding"/>
    <property type="evidence" value="ECO:0007669"/>
    <property type="project" value="UniProtKB-KW"/>
</dbReference>
<dbReference type="FunFam" id="1.10.10.60:FF:000023">
    <property type="entry name" value="protein REVEILLE 6 isoform X1"/>
    <property type="match status" value="1"/>
</dbReference>
<dbReference type="InterPro" id="IPR006447">
    <property type="entry name" value="Myb_dom_plants"/>
</dbReference>